<evidence type="ECO:0000256" key="4">
    <source>
        <dbReference type="ARBA" id="ARBA00022643"/>
    </source>
</evidence>
<keyword evidence="4" id="KW-0288">FMN</keyword>
<keyword evidence="3" id="KW-0285">Flavoprotein</keyword>
<feature type="compositionally biased region" description="Low complexity" evidence="13">
    <location>
        <begin position="8"/>
        <end position="19"/>
    </location>
</feature>
<evidence type="ECO:0000256" key="13">
    <source>
        <dbReference type="SAM" id="MobiDB-lite"/>
    </source>
</evidence>
<keyword evidence="16" id="KW-1185">Reference proteome</keyword>
<organism evidence="15 16">
    <name type="scientific">Diplodia corticola</name>
    <dbReference type="NCBI Taxonomy" id="236234"/>
    <lineage>
        <taxon>Eukaryota</taxon>
        <taxon>Fungi</taxon>
        <taxon>Dikarya</taxon>
        <taxon>Ascomycota</taxon>
        <taxon>Pezizomycotina</taxon>
        <taxon>Dothideomycetes</taxon>
        <taxon>Dothideomycetes incertae sedis</taxon>
        <taxon>Botryosphaeriales</taxon>
        <taxon>Botryosphaeriaceae</taxon>
        <taxon>Diplodia</taxon>
    </lineage>
</organism>
<dbReference type="GO" id="GO:0003919">
    <property type="term" value="F:FMN adenylyltransferase activity"/>
    <property type="evidence" value="ECO:0007669"/>
    <property type="project" value="UniProtKB-EC"/>
</dbReference>
<evidence type="ECO:0000256" key="6">
    <source>
        <dbReference type="ARBA" id="ARBA00022695"/>
    </source>
</evidence>
<evidence type="ECO:0000256" key="9">
    <source>
        <dbReference type="ARBA" id="ARBA00022840"/>
    </source>
</evidence>
<evidence type="ECO:0000259" key="14">
    <source>
        <dbReference type="Pfam" id="PF01507"/>
    </source>
</evidence>
<feature type="region of interest" description="Disordered" evidence="13">
    <location>
        <begin position="1"/>
        <end position="45"/>
    </location>
</feature>
<dbReference type="RefSeq" id="XP_020135245.1">
    <property type="nucleotide sequence ID" value="XM_020269578.1"/>
</dbReference>
<reference evidence="15 16" key="1">
    <citation type="submission" date="2016-10" db="EMBL/GenBank/DDBJ databases">
        <title>Proteomics and genomics reveal pathogen-plant mechanisms compatible with a hemibiotrophic lifestyle of Diplodia corticola.</title>
        <authorList>
            <person name="Fernandes I."/>
            <person name="De Jonge R."/>
            <person name="Van De Peer Y."/>
            <person name="Devreese B."/>
            <person name="Alves A."/>
            <person name="Esteves A.C."/>
        </authorList>
    </citation>
    <scope>NUCLEOTIDE SEQUENCE [LARGE SCALE GENOMIC DNA]</scope>
    <source>
        <strain evidence="15 16">CBS 112549</strain>
    </source>
</reference>
<dbReference type="EC" id="2.7.7.2" evidence="2"/>
<dbReference type="AlphaFoldDB" id="A0A1J9RK91"/>
<keyword evidence="5" id="KW-0808">Transferase</keyword>
<gene>
    <name evidence="15" type="ORF">BKCO1_1000206</name>
</gene>
<proteinExistence type="predicted"/>
<comment type="caution">
    <text evidence="15">The sequence shown here is derived from an EMBL/GenBank/DDBJ whole genome shotgun (WGS) entry which is preliminary data.</text>
</comment>
<dbReference type="Gene3D" id="3.40.50.620">
    <property type="entry name" value="HUPs"/>
    <property type="match status" value="1"/>
</dbReference>
<protein>
    <recommendedName>
        <fullName evidence="2">FAD synthase</fullName>
        <ecNumber evidence="2">2.7.7.2</ecNumber>
    </recommendedName>
    <alternativeName>
        <fullName evidence="10">FAD pyrophosphorylase</fullName>
    </alternativeName>
    <alternativeName>
        <fullName evidence="11">FMN adenylyltransferase</fullName>
    </alternativeName>
</protein>
<comment type="pathway">
    <text evidence="1">Cofactor biosynthesis; FAD biosynthesis; FAD from FMN: step 1/1.</text>
</comment>
<feature type="compositionally biased region" description="Basic residues" evidence="13">
    <location>
        <begin position="32"/>
        <end position="45"/>
    </location>
</feature>
<evidence type="ECO:0000313" key="16">
    <source>
        <dbReference type="Proteomes" id="UP000183809"/>
    </source>
</evidence>
<evidence type="ECO:0000256" key="3">
    <source>
        <dbReference type="ARBA" id="ARBA00022630"/>
    </source>
</evidence>
<evidence type="ECO:0000256" key="5">
    <source>
        <dbReference type="ARBA" id="ARBA00022679"/>
    </source>
</evidence>
<feature type="domain" description="Phosphoadenosine phosphosulphate reductase" evidence="14">
    <location>
        <begin position="209"/>
        <end position="292"/>
    </location>
</feature>
<dbReference type="InterPro" id="IPR014729">
    <property type="entry name" value="Rossmann-like_a/b/a_fold"/>
</dbReference>
<feature type="domain" description="Phosphoadenosine phosphosulphate reductase" evidence="14">
    <location>
        <begin position="132"/>
        <end position="200"/>
    </location>
</feature>
<evidence type="ECO:0000256" key="7">
    <source>
        <dbReference type="ARBA" id="ARBA00022741"/>
    </source>
</evidence>
<keyword evidence="9" id="KW-0067">ATP-binding</keyword>
<feature type="region of interest" description="Disordered" evidence="13">
    <location>
        <begin position="322"/>
        <end position="343"/>
    </location>
</feature>
<comment type="catalytic activity">
    <reaction evidence="12">
        <text>FMN + ATP + H(+) = FAD + diphosphate</text>
        <dbReference type="Rhea" id="RHEA:17237"/>
        <dbReference type="ChEBI" id="CHEBI:15378"/>
        <dbReference type="ChEBI" id="CHEBI:30616"/>
        <dbReference type="ChEBI" id="CHEBI:33019"/>
        <dbReference type="ChEBI" id="CHEBI:57692"/>
        <dbReference type="ChEBI" id="CHEBI:58210"/>
        <dbReference type="EC" id="2.7.7.2"/>
    </reaction>
</comment>
<evidence type="ECO:0000256" key="10">
    <source>
        <dbReference type="ARBA" id="ARBA00031145"/>
    </source>
</evidence>
<evidence type="ECO:0000313" key="15">
    <source>
        <dbReference type="EMBL" id="OJD40402.1"/>
    </source>
</evidence>
<dbReference type="Pfam" id="PF01507">
    <property type="entry name" value="PAPS_reduct"/>
    <property type="match status" value="2"/>
</dbReference>
<evidence type="ECO:0000256" key="2">
    <source>
        <dbReference type="ARBA" id="ARBA00012393"/>
    </source>
</evidence>
<sequence length="343" mass="38676">MPGPRPPAEAAAATDGTAPRGEHHHCCTVTSRRQRRATPRTLRRARSHVHCRRRAEMTGVANHVLKPQSQAPLVPVPPLPFPDLCARLDDRISAFLRDDDVKDVRLRAVQEQTRIALGVIEDALLRYSLDELALSYNGGKDCLVLLVLYLCALHRRSVATGTPLPETIQTVYIQSSHPFPEVEQFVTDSCHAYSLTLASYGGSMKTAFESYLRDYPSVKAIFVGTRRTDPHGEHLKHFDPTDHGWPSFMRIHPVIDWHYVEIWTFIRHLDIPYCPLYDQGYTSLGGTTDTHPNPALRIPSPDLNSGSRDEKFRPAYELVEDYEERLGRDRGTNSTKEAPKPSP</sequence>
<dbReference type="InterPro" id="IPR002500">
    <property type="entry name" value="PAPS_reduct_dom"/>
</dbReference>
<keyword evidence="8" id="KW-0274">FAD</keyword>
<dbReference type="CDD" id="cd23948">
    <property type="entry name" value="FAD_synthase"/>
    <property type="match status" value="1"/>
</dbReference>
<evidence type="ECO:0000256" key="11">
    <source>
        <dbReference type="ARBA" id="ARBA00031871"/>
    </source>
</evidence>
<dbReference type="FunFam" id="3.40.50.620:FF:000187">
    <property type="entry name" value="Probable FAD synthetase"/>
    <property type="match status" value="1"/>
</dbReference>
<dbReference type="PANTHER" id="PTHR23293">
    <property type="entry name" value="FAD SYNTHETASE-RELATED FMN ADENYLYLTRANSFERASE"/>
    <property type="match status" value="1"/>
</dbReference>
<dbReference type="EMBL" id="MNUE01000001">
    <property type="protein sequence ID" value="OJD40402.1"/>
    <property type="molecule type" value="Genomic_DNA"/>
</dbReference>
<dbReference type="GeneID" id="31009837"/>
<dbReference type="Proteomes" id="UP000183809">
    <property type="component" value="Unassembled WGS sequence"/>
</dbReference>
<evidence type="ECO:0000256" key="1">
    <source>
        <dbReference type="ARBA" id="ARBA00004726"/>
    </source>
</evidence>
<dbReference type="PANTHER" id="PTHR23293:SF9">
    <property type="entry name" value="FAD SYNTHASE"/>
    <property type="match status" value="1"/>
</dbReference>
<accession>A0A1J9RK91</accession>
<evidence type="ECO:0000256" key="8">
    <source>
        <dbReference type="ARBA" id="ARBA00022827"/>
    </source>
</evidence>
<dbReference type="STRING" id="236234.A0A1J9RK91"/>
<feature type="region of interest" description="Disordered" evidence="13">
    <location>
        <begin position="288"/>
        <end position="310"/>
    </location>
</feature>
<dbReference type="GO" id="GO:0005524">
    <property type="term" value="F:ATP binding"/>
    <property type="evidence" value="ECO:0007669"/>
    <property type="project" value="UniProtKB-KW"/>
</dbReference>
<dbReference type="GO" id="GO:0006747">
    <property type="term" value="P:FAD biosynthetic process"/>
    <property type="evidence" value="ECO:0007669"/>
    <property type="project" value="TreeGrafter"/>
</dbReference>
<keyword evidence="7" id="KW-0547">Nucleotide-binding</keyword>
<evidence type="ECO:0000256" key="12">
    <source>
        <dbReference type="ARBA" id="ARBA00049494"/>
    </source>
</evidence>
<keyword evidence="6" id="KW-0548">Nucleotidyltransferase</keyword>
<dbReference type="SUPFAM" id="SSF52402">
    <property type="entry name" value="Adenine nucleotide alpha hydrolases-like"/>
    <property type="match status" value="1"/>
</dbReference>
<name>A0A1J9RK91_9PEZI</name>
<dbReference type="OrthoDB" id="270728at2759"/>